<feature type="transmembrane region" description="Helical" evidence="1">
    <location>
        <begin position="219"/>
        <end position="239"/>
    </location>
</feature>
<evidence type="ECO:0000313" key="2">
    <source>
        <dbReference type="EMBL" id="MDQ0189827.1"/>
    </source>
</evidence>
<feature type="transmembrane region" description="Helical" evidence="1">
    <location>
        <begin position="12"/>
        <end position="37"/>
    </location>
</feature>
<protein>
    <recommendedName>
        <fullName evidence="4">ABC-2 family transporter protein</fullName>
    </recommendedName>
</protein>
<keyword evidence="1" id="KW-0472">Membrane</keyword>
<evidence type="ECO:0000313" key="3">
    <source>
        <dbReference type="Proteomes" id="UP001232973"/>
    </source>
</evidence>
<reference evidence="2 3" key="1">
    <citation type="submission" date="2023-07" db="EMBL/GenBank/DDBJ databases">
        <title>Genomic Encyclopedia of Type Strains, Phase IV (KMG-IV): sequencing the most valuable type-strain genomes for metagenomic binning, comparative biology and taxonomic classification.</title>
        <authorList>
            <person name="Goeker M."/>
        </authorList>
    </citation>
    <scope>NUCLEOTIDE SEQUENCE [LARGE SCALE GENOMIC DNA]</scope>
    <source>
        <strain evidence="2 3">DSM 4006</strain>
    </source>
</reference>
<accession>A0ABT9XI05</accession>
<gene>
    <name evidence="2" type="ORF">J2S03_001674</name>
</gene>
<evidence type="ECO:0000256" key="1">
    <source>
        <dbReference type="SAM" id="Phobius"/>
    </source>
</evidence>
<keyword evidence="1" id="KW-0812">Transmembrane</keyword>
<comment type="caution">
    <text evidence="2">The sequence shown here is derived from an EMBL/GenBank/DDBJ whole genome shotgun (WGS) entry which is preliminary data.</text>
</comment>
<organism evidence="2 3">
    <name type="scientific">Alicyclobacillus cycloheptanicus</name>
    <dbReference type="NCBI Taxonomy" id="1457"/>
    <lineage>
        <taxon>Bacteria</taxon>
        <taxon>Bacillati</taxon>
        <taxon>Bacillota</taxon>
        <taxon>Bacilli</taxon>
        <taxon>Bacillales</taxon>
        <taxon>Alicyclobacillaceae</taxon>
        <taxon>Alicyclobacillus</taxon>
    </lineage>
</organism>
<feature type="transmembrane region" description="Helical" evidence="1">
    <location>
        <begin position="70"/>
        <end position="92"/>
    </location>
</feature>
<dbReference type="EMBL" id="JAUSTP010000011">
    <property type="protein sequence ID" value="MDQ0189827.1"/>
    <property type="molecule type" value="Genomic_DNA"/>
</dbReference>
<feature type="transmembrane region" description="Helical" evidence="1">
    <location>
        <begin position="187"/>
        <end position="207"/>
    </location>
</feature>
<keyword evidence="3" id="KW-1185">Reference proteome</keyword>
<evidence type="ECO:0008006" key="4">
    <source>
        <dbReference type="Google" id="ProtNLM"/>
    </source>
</evidence>
<name>A0ABT9XI05_9BACL</name>
<sequence>MSLDFRKLLRNNVTYISLVSLVLIVVLGAGTGVHSFMSQYDLVRRLFGKYPDSLALISPSQYWVGLSHDFFSSFFHFIYPVLTALPVVDMIYKDKVSGNLHYQLVRMSRYRYFATRFAFCFLTSFALFVLPLLVGIIITNLMAGTWDDSSFSAAYDRLIHGTAVIGDSTFLSAKKQLFSNLMVVSPYAYILVYYFIGGLYAAGYASFGLGASFFLNNRYLVLLMPQCLYIGGWLFFTLLHVPQWDPYNIIDPKQPVTDLSYLAIVVDFGVLMVIAALLYLNGVRRNIDVLS</sequence>
<keyword evidence="1" id="KW-1133">Transmembrane helix</keyword>
<proteinExistence type="predicted"/>
<feature type="transmembrane region" description="Helical" evidence="1">
    <location>
        <begin position="113"/>
        <end position="138"/>
    </location>
</feature>
<feature type="transmembrane region" description="Helical" evidence="1">
    <location>
        <begin position="259"/>
        <end position="280"/>
    </location>
</feature>
<dbReference type="RefSeq" id="WP_274457287.1">
    <property type="nucleotide sequence ID" value="NZ_CP067097.1"/>
</dbReference>
<dbReference type="Proteomes" id="UP001232973">
    <property type="component" value="Unassembled WGS sequence"/>
</dbReference>